<name>A0A8T0F305_ARGBR</name>
<gene>
    <name evidence="3" type="ORF">HNY73_011077</name>
</gene>
<comment type="caution">
    <text evidence="3">The sequence shown here is derived from an EMBL/GenBank/DDBJ whole genome shotgun (WGS) entry which is preliminary data.</text>
</comment>
<dbReference type="GO" id="GO:0008270">
    <property type="term" value="F:zinc ion binding"/>
    <property type="evidence" value="ECO:0007669"/>
    <property type="project" value="UniProtKB-KW"/>
</dbReference>
<proteinExistence type="predicted"/>
<dbReference type="EMBL" id="JABXBU010000030">
    <property type="protein sequence ID" value="KAF8785556.1"/>
    <property type="molecule type" value="Genomic_DNA"/>
</dbReference>
<evidence type="ECO:0000313" key="4">
    <source>
        <dbReference type="Proteomes" id="UP000807504"/>
    </source>
</evidence>
<keyword evidence="1" id="KW-0862">Zinc</keyword>
<reference evidence="3" key="1">
    <citation type="journal article" date="2020" name="bioRxiv">
        <title>Chromosome-level reference genome of the European wasp spider Argiope bruennichi: a resource for studies on range expansion and evolutionary adaptation.</title>
        <authorList>
            <person name="Sheffer M.M."/>
            <person name="Hoppe A."/>
            <person name="Krehenwinkel H."/>
            <person name="Uhl G."/>
            <person name="Kuss A.W."/>
            <person name="Jensen L."/>
            <person name="Jensen C."/>
            <person name="Gillespie R.G."/>
            <person name="Hoff K.J."/>
            <person name="Prost S."/>
        </authorList>
    </citation>
    <scope>NUCLEOTIDE SEQUENCE</scope>
</reference>
<dbReference type="AlphaFoldDB" id="A0A8T0F305"/>
<dbReference type="Proteomes" id="UP000807504">
    <property type="component" value="Unassembled WGS sequence"/>
</dbReference>
<keyword evidence="1" id="KW-0479">Metal-binding</keyword>
<keyword evidence="1" id="KW-0863">Zinc-finger</keyword>
<reference evidence="3" key="2">
    <citation type="submission" date="2020-06" db="EMBL/GenBank/DDBJ databases">
        <authorList>
            <person name="Sheffer M."/>
        </authorList>
    </citation>
    <scope>NUCLEOTIDE SEQUENCE</scope>
</reference>
<feature type="domain" description="CCHC-type" evidence="2">
    <location>
        <begin position="76"/>
        <end position="89"/>
    </location>
</feature>
<dbReference type="SMART" id="SM00343">
    <property type="entry name" value="ZnF_C2HC"/>
    <property type="match status" value="1"/>
</dbReference>
<evidence type="ECO:0000256" key="1">
    <source>
        <dbReference type="PROSITE-ProRule" id="PRU00047"/>
    </source>
</evidence>
<protein>
    <recommendedName>
        <fullName evidence="2">CCHC-type domain-containing protein</fullName>
    </recommendedName>
</protein>
<dbReference type="PROSITE" id="PS50158">
    <property type="entry name" value="ZF_CCHC"/>
    <property type="match status" value="1"/>
</dbReference>
<organism evidence="3 4">
    <name type="scientific">Argiope bruennichi</name>
    <name type="common">Wasp spider</name>
    <name type="synonym">Aranea bruennichi</name>
    <dbReference type="NCBI Taxonomy" id="94029"/>
    <lineage>
        <taxon>Eukaryota</taxon>
        <taxon>Metazoa</taxon>
        <taxon>Ecdysozoa</taxon>
        <taxon>Arthropoda</taxon>
        <taxon>Chelicerata</taxon>
        <taxon>Arachnida</taxon>
        <taxon>Araneae</taxon>
        <taxon>Araneomorphae</taxon>
        <taxon>Entelegynae</taxon>
        <taxon>Araneoidea</taxon>
        <taxon>Araneidae</taxon>
        <taxon>Argiope</taxon>
    </lineage>
</organism>
<dbReference type="GO" id="GO:0003676">
    <property type="term" value="F:nucleic acid binding"/>
    <property type="evidence" value="ECO:0007669"/>
    <property type="project" value="InterPro"/>
</dbReference>
<accession>A0A8T0F305</accession>
<evidence type="ECO:0000313" key="3">
    <source>
        <dbReference type="EMBL" id="KAF8785556.1"/>
    </source>
</evidence>
<dbReference type="SUPFAM" id="SSF57756">
    <property type="entry name" value="Retrovirus zinc finger-like domains"/>
    <property type="match status" value="1"/>
</dbReference>
<evidence type="ECO:0000259" key="2">
    <source>
        <dbReference type="PROSITE" id="PS50158"/>
    </source>
</evidence>
<keyword evidence="4" id="KW-1185">Reference proteome</keyword>
<dbReference type="InterPro" id="IPR001878">
    <property type="entry name" value="Znf_CCHC"/>
</dbReference>
<sequence>MDEKDLKSALAYSMKYETAKTVSRSPRHVRPIEIQDDTGRKSDDKFESLCNMLEKLLNSRDGEKKNIPRRNPNVTCWRCNKKGHLQRECSGVPEVSAQFRYAVTDFPSQVSQKGVLVAASLVDLKTEAIPVRVLNLNNQPKIMNKRTVIASCDPVVDIVARPQEFSGTHPPIILENIEGHDEQQQRDARKLFNEFQSLFSTCDSDVGRCNMAQHRIDTGDHPQIKQYLRRLPLAKKEETEKLIKEMVDNEITEETKTSFGHITNICLQKDAILQHTTSKEINNASNKLRDKCKIFTVQ</sequence>
<dbReference type="InterPro" id="IPR036875">
    <property type="entry name" value="Znf_CCHC_sf"/>
</dbReference>